<dbReference type="PANTHER" id="PTHR13196">
    <property type="entry name" value="DENN DOMAIN-CONTAINING"/>
    <property type="match status" value="1"/>
</dbReference>
<feature type="compositionally biased region" description="Pro residues" evidence="3">
    <location>
        <begin position="917"/>
        <end position="931"/>
    </location>
</feature>
<feature type="compositionally biased region" description="Polar residues" evidence="3">
    <location>
        <begin position="434"/>
        <end position="444"/>
    </location>
</feature>
<feature type="domain" description="UDENN" evidence="4">
    <location>
        <begin position="3"/>
        <end position="506"/>
    </location>
</feature>
<feature type="region of interest" description="Disordered" evidence="3">
    <location>
        <begin position="874"/>
        <end position="904"/>
    </location>
</feature>
<organism evidence="5 6">
    <name type="scientific">Volvox africanus</name>
    <dbReference type="NCBI Taxonomy" id="51714"/>
    <lineage>
        <taxon>Eukaryota</taxon>
        <taxon>Viridiplantae</taxon>
        <taxon>Chlorophyta</taxon>
        <taxon>core chlorophytes</taxon>
        <taxon>Chlorophyceae</taxon>
        <taxon>CS clade</taxon>
        <taxon>Chlamydomonadales</taxon>
        <taxon>Volvocaceae</taxon>
        <taxon>Volvox</taxon>
    </lineage>
</organism>
<dbReference type="EMBL" id="BSDZ01000003">
    <property type="protein sequence ID" value="GLI58990.1"/>
    <property type="molecule type" value="Genomic_DNA"/>
</dbReference>
<dbReference type="Gene3D" id="6.10.140.1000">
    <property type="match status" value="1"/>
</dbReference>
<keyword evidence="2" id="KW-0968">Cytoplasmic vesicle</keyword>
<evidence type="ECO:0000256" key="2">
    <source>
        <dbReference type="ARBA" id="ARBA00023329"/>
    </source>
</evidence>
<evidence type="ECO:0000256" key="1">
    <source>
        <dbReference type="ARBA" id="ARBA00004132"/>
    </source>
</evidence>
<feature type="compositionally biased region" description="Basic and acidic residues" evidence="3">
    <location>
        <begin position="415"/>
        <end position="427"/>
    </location>
</feature>
<dbReference type="PANTHER" id="PTHR13196:SF14">
    <property type="entry name" value="UDENN DOMAIN-CONTAINING PROTEIN"/>
    <property type="match status" value="1"/>
</dbReference>
<feature type="compositionally biased region" description="Basic and acidic residues" evidence="3">
    <location>
        <begin position="699"/>
        <end position="708"/>
    </location>
</feature>
<evidence type="ECO:0000313" key="6">
    <source>
        <dbReference type="Proteomes" id="UP001165090"/>
    </source>
</evidence>
<dbReference type="Pfam" id="PF03456">
    <property type="entry name" value="uDENN"/>
    <property type="match status" value="1"/>
</dbReference>
<sequence length="1365" mass="142612">MYLLFFVSRLRVESRSKTPVIYLRYKAASDGCEGVDFKEQLLNAFCFPLGPESVQPKEVQASEEYTFTLTHKDGQRFTGFCRQFFPPAPAVGSKARYPQVLCIVAENPWCNFFFKVLQVAEQVLKGFDGLLDAANQELPLGSHLGAFIVDLRKQLATNPGPGKVLSLTAPNSHGLSGVSPPRYMGGSSTGEPLNWGNNCIELQVPPDCGNGKDNSGIPLARLLFHVPVEGMLTLVASLLLERRIVFVARSRDTVTAAVQAAQALIYPFKWHHIYLPILPRDLVDYLSAPMPFLVGLTQEMLPLIRHIPMSEVTTVDLDLQKVSSPPGSQSDDGRSLPYGRQLGAALEAVFKTVRSPTEYESSPLITGVMQEYFVRLFGSYRRYIHEQVPEPLPRALPSTMAVAGQLTIRGGGGKESGRGHKEGREGRVAGLQGHASSSDSTLSPQAPPSASRMHDEMLRGHGYYFDQPAFVAHRRSEAVRSFLSSMRHSQLYEMFIQERLAMAASGEIELPSSSGSNGQSFSYATGGAGVIGTRMPRTLLSKSNSANNLTSLERSDGSAYGPGSIHASDLTCRGASAVGPVLQDPFELRVERYPERRRLLREHLRSIMGDAAAPGAAGGSGKLASKLRRHRRTDSEDLISQPHAQSFGLFQAGESMRRITTYPGFVDFSTPTLEDPFNYFADWDLHEDDDASGSSSPSPRDREHKRSESGISVHAVDAAEPSGANTSVPPMAALGGASFAFSSRADRGGRERDGGRDTTPLRRLSVPMLSTNAKSTYMSLRAAPSNESPGPEERAGPATTAVVPAGASGAGARMINIFHANGGGGGHDGPIAATVLKGGVQVVTLVDGHRVYDGNLKDILRLAATEAKNNLLSGLSGLASPLGSPRTKERETAAERRARGQLQHHRQLLTAFAAAAPMPPPHHSGRPPPQQGSPLGLESGQNEGSERQLVAIGSIPLPDMGPAPENPVLGASSSCCEKTVPFTVGVQPEGEQAQQQRQGVASSTDGAGQHFSSFLTGSSLFSGLKEKVAGAGTKAKALGILPTAGYKPQTTGEKAAKFKAQLTGGGGATLLAGADGKLRQPHAPQRPLSLTGGPLPLPGRSDGSDVGRVSGPGISCHAPTSSFATPITSPCGVGTSSEAGAPVEVSPFAPPTYTRAMSAGGIQRLSSRAAVVGVATAAVVPGGDGNSTPPTSGTLPVPGSVWRADAPYAPPPSDWDPFGTGSAPPAAARGATYSAASTSGNWSIGGVKGSVASATTSPFAASAHTPDVNVAIADITTAAVAATGASSADATTADLLGLSPSALSGVSSSFALPAGSAFDPFAASDQLTQGRLESAGSNDFAAFASASSPREFPGMSTLGPAPVVG</sequence>
<comment type="subcellular location">
    <subcellularLocation>
        <location evidence="1">Cytoplasmic vesicle</location>
        <location evidence="1">Clathrin-coated vesicle</location>
    </subcellularLocation>
</comment>
<dbReference type="Pfam" id="PF03455">
    <property type="entry name" value="dDENN"/>
    <property type="match status" value="1"/>
</dbReference>
<evidence type="ECO:0000256" key="3">
    <source>
        <dbReference type="SAM" id="MobiDB-lite"/>
    </source>
</evidence>
<accession>A0ABQ5RN54</accession>
<evidence type="ECO:0000313" key="5">
    <source>
        <dbReference type="EMBL" id="GLI58990.1"/>
    </source>
</evidence>
<name>A0ABQ5RN54_9CHLO</name>
<dbReference type="Gene3D" id="3.30.450.200">
    <property type="match status" value="1"/>
</dbReference>
<dbReference type="InterPro" id="IPR001194">
    <property type="entry name" value="cDENN_dom"/>
</dbReference>
<reference evidence="5 6" key="1">
    <citation type="journal article" date="2023" name="IScience">
        <title>Expanded male sex-determining region conserved during the evolution of homothallism in the green alga Volvox.</title>
        <authorList>
            <person name="Yamamoto K."/>
            <person name="Matsuzaki R."/>
            <person name="Mahakham W."/>
            <person name="Heman W."/>
            <person name="Sekimoto H."/>
            <person name="Kawachi M."/>
            <person name="Minakuchi Y."/>
            <person name="Toyoda A."/>
            <person name="Nozaki H."/>
        </authorList>
    </citation>
    <scope>NUCLEOTIDE SEQUENCE [LARGE SCALE GENOMIC DNA]</scope>
    <source>
        <strain evidence="5 6">NIES-4468</strain>
    </source>
</reference>
<protein>
    <recommendedName>
        <fullName evidence="4">UDENN domain-containing protein</fullName>
    </recommendedName>
</protein>
<feature type="region of interest" description="Disordered" evidence="3">
    <location>
        <begin position="742"/>
        <end position="761"/>
    </location>
</feature>
<feature type="compositionally biased region" description="Basic and acidic residues" evidence="3">
    <location>
        <begin position="886"/>
        <end position="898"/>
    </location>
</feature>
<feature type="region of interest" description="Disordered" evidence="3">
    <location>
        <begin position="611"/>
        <end position="640"/>
    </location>
</feature>
<dbReference type="InterPro" id="IPR005112">
    <property type="entry name" value="dDENN_dom"/>
</dbReference>
<evidence type="ECO:0000259" key="4">
    <source>
        <dbReference type="PROSITE" id="PS50211"/>
    </source>
</evidence>
<dbReference type="Pfam" id="PF02141">
    <property type="entry name" value="DENN"/>
    <property type="match status" value="1"/>
</dbReference>
<feature type="region of interest" description="Disordered" evidence="3">
    <location>
        <begin position="688"/>
        <end position="731"/>
    </location>
</feature>
<dbReference type="InterPro" id="IPR005113">
    <property type="entry name" value="uDENN_dom"/>
</dbReference>
<feature type="compositionally biased region" description="Low complexity" evidence="3">
    <location>
        <begin position="874"/>
        <end position="885"/>
    </location>
</feature>
<feature type="region of interest" description="Disordered" evidence="3">
    <location>
        <begin position="1078"/>
        <end position="1104"/>
    </location>
</feature>
<dbReference type="InterPro" id="IPR040032">
    <property type="entry name" value="DENND1A/B/C"/>
</dbReference>
<dbReference type="InterPro" id="IPR037516">
    <property type="entry name" value="Tripartite_DENN"/>
</dbReference>
<dbReference type="Proteomes" id="UP001165090">
    <property type="component" value="Unassembled WGS sequence"/>
</dbReference>
<feature type="region of interest" description="Disordered" evidence="3">
    <location>
        <begin position="916"/>
        <end position="946"/>
    </location>
</feature>
<dbReference type="SMART" id="SM00799">
    <property type="entry name" value="DENN"/>
    <property type="match status" value="1"/>
</dbReference>
<dbReference type="Gene3D" id="3.40.50.11500">
    <property type="match status" value="1"/>
</dbReference>
<keyword evidence="6" id="KW-1185">Reference proteome</keyword>
<feature type="compositionally biased region" description="Basic and acidic residues" evidence="3">
    <location>
        <begin position="744"/>
        <end position="760"/>
    </location>
</feature>
<dbReference type="PROSITE" id="PS50211">
    <property type="entry name" value="DENN"/>
    <property type="match status" value="1"/>
</dbReference>
<gene>
    <name evidence="5" type="ORF">VaNZ11_000811</name>
</gene>
<proteinExistence type="predicted"/>
<comment type="caution">
    <text evidence="5">The sequence shown here is derived from an EMBL/GenBank/DDBJ whole genome shotgun (WGS) entry which is preliminary data.</text>
</comment>
<feature type="region of interest" description="Disordered" evidence="3">
    <location>
        <begin position="408"/>
        <end position="453"/>
    </location>
</feature>
<dbReference type="InterPro" id="IPR043153">
    <property type="entry name" value="DENN_C"/>
</dbReference>